<keyword evidence="2" id="KW-0472">Membrane</keyword>
<dbReference type="AlphaFoldDB" id="A0A9W2XSX0"/>
<feature type="transmembrane region" description="Helical" evidence="2">
    <location>
        <begin position="70"/>
        <end position="94"/>
    </location>
</feature>
<evidence type="ECO:0000256" key="2">
    <source>
        <dbReference type="SAM" id="Phobius"/>
    </source>
</evidence>
<feature type="compositionally biased region" description="Basic residues" evidence="1">
    <location>
        <begin position="273"/>
        <end position="286"/>
    </location>
</feature>
<keyword evidence="3" id="KW-1185">Reference proteome</keyword>
<keyword evidence="2" id="KW-1133">Transmembrane helix</keyword>
<evidence type="ECO:0000313" key="4">
    <source>
        <dbReference type="RefSeq" id="XP_055364699.1"/>
    </source>
</evidence>
<dbReference type="RefSeq" id="XP_055364700.1">
    <property type="nucleotide sequence ID" value="XM_055508725.1"/>
</dbReference>
<evidence type="ECO:0000256" key="1">
    <source>
        <dbReference type="SAM" id="MobiDB-lite"/>
    </source>
</evidence>
<feature type="region of interest" description="Disordered" evidence="1">
    <location>
        <begin position="268"/>
        <end position="295"/>
    </location>
</feature>
<proteinExistence type="predicted"/>
<name>A0A9W2XSX0_BETSP</name>
<dbReference type="RefSeq" id="XP_055364699.1">
    <property type="nucleotide sequence ID" value="XM_055508724.1"/>
</dbReference>
<feature type="transmembrane region" description="Helical" evidence="2">
    <location>
        <begin position="137"/>
        <end position="156"/>
    </location>
</feature>
<reference evidence="4 5" key="1">
    <citation type="submission" date="2025-04" db="UniProtKB">
        <authorList>
            <consortium name="RefSeq"/>
        </authorList>
    </citation>
    <scope>IDENTIFICATION</scope>
</reference>
<protein>
    <submittedName>
        <fullName evidence="4 5">Uncharacterized protein LOC129604079</fullName>
    </submittedName>
</protein>
<sequence length="369" mass="39373">MGDVLRGAAALCALKVACSSASVPALGAPRSPVGLCCCCLLIFTDLLVAVSLSSLYVFRSWLPELPGDVIALRFLLFLSHVYGGVLLLITPLMAADTLYRLLGPAAGSDGRRRAGVAAAERQQEEESEDADADAEQWLFHAVCYLGCLAAWVFVALNVRWRWRLEEVWSASCVHATGSLIGCLPRLLPPGPVDADPCRGTVSLLLIPLLLFLPPLLLTMNARMHGRRRVPGGLAPVGPASSASAPAPFVDPGKTQSSCALHAQHWRSSVQMPTRHHGDRPEHRRTKGGATRGDPRHVISRCGRGFPRRGARAMLGPVVALSVVVLPPNLSVNVLAIRTVETLLELTVRGLVSLAANATETPAVRDTTLV</sequence>
<dbReference type="Proteomes" id="UP000515150">
    <property type="component" value="Chromosome 5"/>
</dbReference>
<evidence type="ECO:0000313" key="3">
    <source>
        <dbReference type="Proteomes" id="UP000515150"/>
    </source>
</evidence>
<accession>A0A9W2XSX0</accession>
<feature type="transmembrane region" description="Helical" evidence="2">
    <location>
        <begin position="199"/>
        <end position="218"/>
    </location>
</feature>
<feature type="transmembrane region" description="Helical" evidence="2">
    <location>
        <begin position="168"/>
        <end position="187"/>
    </location>
</feature>
<dbReference type="KEGG" id="bspl:129604079"/>
<feature type="transmembrane region" description="Helical" evidence="2">
    <location>
        <begin position="31"/>
        <end position="58"/>
    </location>
</feature>
<dbReference type="OrthoDB" id="9945889at2759"/>
<organism evidence="3 4">
    <name type="scientific">Betta splendens</name>
    <name type="common">Siamese fighting fish</name>
    <dbReference type="NCBI Taxonomy" id="158456"/>
    <lineage>
        <taxon>Eukaryota</taxon>
        <taxon>Metazoa</taxon>
        <taxon>Chordata</taxon>
        <taxon>Craniata</taxon>
        <taxon>Vertebrata</taxon>
        <taxon>Euteleostomi</taxon>
        <taxon>Actinopterygii</taxon>
        <taxon>Neopterygii</taxon>
        <taxon>Teleostei</taxon>
        <taxon>Neoteleostei</taxon>
        <taxon>Acanthomorphata</taxon>
        <taxon>Anabantaria</taxon>
        <taxon>Anabantiformes</taxon>
        <taxon>Anabantoidei</taxon>
        <taxon>Osphronemidae</taxon>
        <taxon>Betta</taxon>
    </lineage>
</organism>
<dbReference type="GeneID" id="129604079"/>
<keyword evidence="2" id="KW-0812">Transmembrane</keyword>
<evidence type="ECO:0000313" key="5">
    <source>
        <dbReference type="RefSeq" id="XP_055364700.1"/>
    </source>
</evidence>
<gene>
    <name evidence="4 5" type="primary">LOC129604079</name>
</gene>